<reference evidence="1" key="1">
    <citation type="submission" date="2023-10" db="EMBL/GenBank/DDBJ databases">
        <title>Genome assembly of Pristionchus species.</title>
        <authorList>
            <person name="Yoshida K."/>
            <person name="Sommer R.J."/>
        </authorList>
    </citation>
    <scope>NUCLEOTIDE SEQUENCE</scope>
    <source>
        <strain evidence="1">RS5133</strain>
    </source>
</reference>
<feature type="non-terminal residue" evidence="1">
    <location>
        <position position="1"/>
    </location>
</feature>
<organism evidence="1 2">
    <name type="scientific">Pristionchus fissidentatus</name>
    <dbReference type="NCBI Taxonomy" id="1538716"/>
    <lineage>
        <taxon>Eukaryota</taxon>
        <taxon>Metazoa</taxon>
        <taxon>Ecdysozoa</taxon>
        <taxon>Nematoda</taxon>
        <taxon>Chromadorea</taxon>
        <taxon>Rhabditida</taxon>
        <taxon>Rhabditina</taxon>
        <taxon>Diplogasteromorpha</taxon>
        <taxon>Diplogasteroidea</taxon>
        <taxon>Neodiplogasteridae</taxon>
        <taxon>Pristionchus</taxon>
    </lineage>
</organism>
<sequence>TSFDRISTNLVDDGGSLLEVATITTPRVRTAKLRDSGVFIRFEKSLAVAQATRQYTDPGLNSIGKLVAPSVILPPSHSSIHMLPAHSTEGVHPSGNAPRFRLVSSQRMTEGKDAAAAAFTIANPSEYELDE</sequence>
<keyword evidence="2" id="KW-1185">Reference proteome</keyword>
<evidence type="ECO:0000313" key="1">
    <source>
        <dbReference type="EMBL" id="GMT30245.1"/>
    </source>
</evidence>
<name>A0AAV5WEZ9_9BILA</name>
<dbReference type="EMBL" id="BTSY01000005">
    <property type="protein sequence ID" value="GMT30245.1"/>
    <property type="molecule type" value="Genomic_DNA"/>
</dbReference>
<protein>
    <recommendedName>
        <fullName evidence="3">RRM domain-containing protein</fullName>
    </recommendedName>
</protein>
<gene>
    <name evidence="1" type="ORF">PFISCL1PPCAC_21542</name>
</gene>
<comment type="caution">
    <text evidence="1">The sequence shown here is derived from an EMBL/GenBank/DDBJ whole genome shotgun (WGS) entry which is preliminary data.</text>
</comment>
<proteinExistence type="predicted"/>
<dbReference type="Proteomes" id="UP001432322">
    <property type="component" value="Unassembled WGS sequence"/>
</dbReference>
<evidence type="ECO:0008006" key="3">
    <source>
        <dbReference type="Google" id="ProtNLM"/>
    </source>
</evidence>
<dbReference type="AlphaFoldDB" id="A0AAV5WEZ9"/>
<accession>A0AAV5WEZ9</accession>
<evidence type="ECO:0000313" key="2">
    <source>
        <dbReference type="Proteomes" id="UP001432322"/>
    </source>
</evidence>
<feature type="non-terminal residue" evidence="1">
    <location>
        <position position="131"/>
    </location>
</feature>